<dbReference type="EMBL" id="CM017878">
    <property type="protein sequence ID" value="KAG1354202.1"/>
    <property type="molecule type" value="Genomic_DNA"/>
</dbReference>
<dbReference type="GO" id="GO:0008270">
    <property type="term" value="F:zinc ion binding"/>
    <property type="evidence" value="ECO:0007669"/>
    <property type="project" value="UniProtKB-KW"/>
</dbReference>
<accession>A0A8K0N4F5</accession>
<comment type="caution">
    <text evidence="6">The sequence shown here is derived from an EMBL/GenBank/DDBJ whole genome shotgun (WGS) entry which is preliminary data.</text>
</comment>
<gene>
    <name evidence="6" type="ORF">COCNU_07G003140</name>
</gene>
<feature type="region of interest" description="Disordered" evidence="4">
    <location>
        <begin position="204"/>
        <end position="228"/>
    </location>
</feature>
<keyword evidence="3" id="KW-0862">Zinc</keyword>
<feature type="region of interest" description="Disordered" evidence="4">
    <location>
        <begin position="280"/>
        <end position="303"/>
    </location>
</feature>
<evidence type="ECO:0000256" key="2">
    <source>
        <dbReference type="ARBA" id="ARBA00022771"/>
    </source>
</evidence>
<keyword evidence="1" id="KW-0479">Metal-binding</keyword>
<dbReference type="PANTHER" id="PTHR47863">
    <property type="entry name" value="RING/FYVE/PHD ZINC FINGER SUPERFAMILY PROTEIN"/>
    <property type="match status" value="1"/>
</dbReference>
<evidence type="ECO:0000256" key="3">
    <source>
        <dbReference type="ARBA" id="ARBA00022833"/>
    </source>
</evidence>
<proteinExistence type="predicted"/>
<protein>
    <recommendedName>
        <fullName evidence="5">Zinc finger PHD-type domain-containing protein</fullName>
    </recommendedName>
</protein>
<evidence type="ECO:0000256" key="4">
    <source>
        <dbReference type="SAM" id="MobiDB-lite"/>
    </source>
</evidence>
<keyword evidence="2" id="KW-0863">Zinc-finger</keyword>
<dbReference type="InterPro" id="IPR011011">
    <property type="entry name" value="Znf_FYVE_PHD"/>
</dbReference>
<feature type="compositionally biased region" description="Polar residues" evidence="4">
    <location>
        <begin position="280"/>
        <end position="294"/>
    </location>
</feature>
<organism evidence="6 7">
    <name type="scientific">Cocos nucifera</name>
    <name type="common">Coconut palm</name>
    <dbReference type="NCBI Taxonomy" id="13894"/>
    <lineage>
        <taxon>Eukaryota</taxon>
        <taxon>Viridiplantae</taxon>
        <taxon>Streptophyta</taxon>
        <taxon>Embryophyta</taxon>
        <taxon>Tracheophyta</taxon>
        <taxon>Spermatophyta</taxon>
        <taxon>Magnoliopsida</taxon>
        <taxon>Liliopsida</taxon>
        <taxon>Arecaceae</taxon>
        <taxon>Arecoideae</taxon>
        <taxon>Cocoseae</taxon>
        <taxon>Attaleinae</taxon>
        <taxon>Cocos</taxon>
    </lineage>
</organism>
<dbReference type="SMART" id="SM00249">
    <property type="entry name" value="PHD"/>
    <property type="match status" value="1"/>
</dbReference>
<feature type="region of interest" description="Disordered" evidence="4">
    <location>
        <begin position="127"/>
        <end position="155"/>
    </location>
</feature>
<reference evidence="6" key="2">
    <citation type="submission" date="2019-07" db="EMBL/GenBank/DDBJ databases">
        <authorList>
            <person name="Yang Y."/>
            <person name="Bocs S."/>
            <person name="Baudouin L."/>
        </authorList>
    </citation>
    <scope>NUCLEOTIDE SEQUENCE</scope>
    <source>
        <tissue evidence="6">Spear leaf of Hainan Tall coconut</tissue>
    </source>
</reference>
<dbReference type="PANTHER" id="PTHR47863:SF4">
    <property type="entry name" value="RING_FYVE_PHD ZINC FINGER SUPERFAMILY PROTEIN"/>
    <property type="match status" value="1"/>
</dbReference>
<evidence type="ECO:0000313" key="7">
    <source>
        <dbReference type="Proteomes" id="UP000797356"/>
    </source>
</evidence>
<name>A0A8K0N4F5_COCNU</name>
<dbReference type="OrthoDB" id="785443at2759"/>
<dbReference type="Proteomes" id="UP000797356">
    <property type="component" value="Chromosome 7"/>
</dbReference>
<reference evidence="6" key="1">
    <citation type="journal article" date="2017" name="Gigascience">
        <title>The genome draft of coconut (Cocos nucifera).</title>
        <authorList>
            <person name="Xiao Y."/>
            <person name="Xu P."/>
            <person name="Fan H."/>
            <person name="Baudouin L."/>
            <person name="Xia W."/>
            <person name="Bocs S."/>
            <person name="Xu J."/>
            <person name="Li Q."/>
            <person name="Guo A."/>
            <person name="Zhou L."/>
            <person name="Li J."/>
            <person name="Wu Y."/>
            <person name="Ma Z."/>
            <person name="Armero A."/>
            <person name="Issali A.E."/>
            <person name="Liu N."/>
            <person name="Peng M."/>
            <person name="Yang Y."/>
        </authorList>
    </citation>
    <scope>NUCLEOTIDE SEQUENCE</scope>
    <source>
        <tissue evidence="6">Spear leaf of Hainan Tall coconut</tissue>
    </source>
</reference>
<feature type="domain" description="Zinc finger PHD-type" evidence="5">
    <location>
        <begin position="358"/>
        <end position="403"/>
    </location>
</feature>
<dbReference type="SUPFAM" id="SSF57903">
    <property type="entry name" value="FYVE/PHD zinc finger"/>
    <property type="match status" value="1"/>
</dbReference>
<keyword evidence="7" id="KW-1185">Reference proteome</keyword>
<sequence>MLTLRHGDGAPPMALDCGNPSPTRGIGYFHSGRVPDFSKNAPEPVRERVALRYLEKLVPSSSASDVPSTSASIDANEPAVEQLSSTLEGHSQLLSSLKEPSGLCIHSRADCLRCSIDDDNQRAKKLRLSRNDAEVQSPKQSSPVTAHDGGTVILREGRPGSVQHVNKLNVLDGERINFSGGEIEPLKQTTASAPDSAKFNLQQDSSRLGKDGEIQPPKQTSAAPASDCNDVILQKDSSGLGQYLPKQNMPDAGSGHVHRDIGGTGGDTIQLLKDYSSLQNATSDRSTKNVNPASGKTDLFAGVPSVMPETSSDSDGTCDVPSDFNLCDVFNNEKHRLLSSQNHANHDSVTGDWTEQGLCIKCNNGGQLLSCSASGCLIGVHASCLGPFVKVEKTGLFYCPFCSFRRAAIAYCKARENLSWAKKALSAFLGRDPIPGHQREQSSPKVHRETSQAEVAGNLSHQSIVHHADKLNVSFSTAQEEHQQIEVAKVCDKGKLCGKQMDNPSGVEGCDVSHNPVENNHDKMFKKVSFPHSEDADTIINVENELGNNSEHVWVAEHQQPTEPQEGIDNANLPCEDRDASHVVHAHDVSKTKQNTNIDSADDHLHTQHLKNQGQVDAFLDDDTGHEAPSPQTSEKHRKSRRQDAAVGEACLPQGTVGDQSWNEASPGKNGRYRSRPKRYSNPIIPFGRRKKLAWTVQEEEALKDEYFRLQLASFAL</sequence>
<dbReference type="InterPro" id="IPR013083">
    <property type="entry name" value="Znf_RING/FYVE/PHD"/>
</dbReference>
<evidence type="ECO:0000256" key="1">
    <source>
        <dbReference type="ARBA" id="ARBA00022723"/>
    </source>
</evidence>
<dbReference type="Gene3D" id="3.30.40.10">
    <property type="entry name" value="Zinc/RING finger domain, C3HC4 (zinc finger)"/>
    <property type="match status" value="1"/>
</dbReference>
<evidence type="ECO:0000313" key="6">
    <source>
        <dbReference type="EMBL" id="KAG1354202.1"/>
    </source>
</evidence>
<evidence type="ECO:0000259" key="5">
    <source>
        <dbReference type="SMART" id="SM00249"/>
    </source>
</evidence>
<dbReference type="InterPro" id="IPR001965">
    <property type="entry name" value="Znf_PHD"/>
</dbReference>
<dbReference type="AlphaFoldDB" id="A0A8K0N4F5"/>
<feature type="region of interest" description="Disordered" evidence="4">
    <location>
        <begin position="620"/>
        <end position="678"/>
    </location>
</feature>